<feature type="compositionally biased region" description="Basic and acidic residues" evidence="2">
    <location>
        <begin position="352"/>
        <end position="366"/>
    </location>
</feature>
<dbReference type="Pfam" id="PF00076">
    <property type="entry name" value="RRM_1"/>
    <property type="match status" value="1"/>
</dbReference>
<dbReference type="PANTHER" id="PTHR15241">
    <property type="entry name" value="TRANSFORMER-2-RELATED"/>
    <property type="match status" value="1"/>
</dbReference>
<dbReference type="GO" id="GO:0003723">
    <property type="term" value="F:RNA binding"/>
    <property type="evidence" value="ECO:0007669"/>
    <property type="project" value="UniProtKB-UniRule"/>
</dbReference>
<dbReference type="PANTHER" id="PTHR15241:SF298">
    <property type="entry name" value="GLYCINE-RICH RNA-BINDING, ABSCISIC ACID-INDUCIBLE PROTEIN-LIKE"/>
    <property type="match status" value="1"/>
</dbReference>
<dbReference type="InterPro" id="IPR012677">
    <property type="entry name" value="Nucleotide-bd_a/b_plait_sf"/>
</dbReference>
<evidence type="ECO:0000256" key="1">
    <source>
        <dbReference type="PROSITE-ProRule" id="PRU00176"/>
    </source>
</evidence>
<feature type="region of interest" description="Disordered" evidence="2">
    <location>
        <begin position="1"/>
        <end position="37"/>
    </location>
</feature>
<gene>
    <name evidence="4" type="ORF">g.13238</name>
</gene>
<feature type="region of interest" description="Disordered" evidence="2">
    <location>
        <begin position="108"/>
        <end position="289"/>
    </location>
</feature>
<dbReference type="Gene3D" id="3.30.70.330">
    <property type="match status" value="1"/>
</dbReference>
<feature type="compositionally biased region" description="Basic and acidic residues" evidence="2">
    <location>
        <begin position="381"/>
        <end position="400"/>
    </location>
</feature>
<feature type="compositionally biased region" description="Low complexity" evidence="2">
    <location>
        <begin position="177"/>
        <end position="188"/>
    </location>
</feature>
<reference evidence="4" key="1">
    <citation type="submission" date="2015-08" db="EMBL/GenBank/DDBJ databases">
        <authorList>
            <person name="Babu N.S."/>
            <person name="Beckwith C.J."/>
            <person name="Beseler K.G."/>
            <person name="Brison A."/>
            <person name="Carone J.V."/>
            <person name="Caskin T.P."/>
            <person name="Diamond M."/>
            <person name="Durham M.E."/>
            <person name="Foxe J.M."/>
            <person name="Go M."/>
            <person name="Henderson B.A."/>
            <person name="Jones I.B."/>
            <person name="McGettigan J.A."/>
            <person name="Micheletti S.J."/>
            <person name="Nasrallah M.E."/>
            <person name="Ortiz D."/>
            <person name="Piller C.R."/>
            <person name="Privatt S.R."/>
            <person name="Schneider S.L."/>
            <person name="Sharp S."/>
            <person name="Smith T.C."/>
            <person name="Stanton J.D."/>
            <person name="Ullery H.E."/>
            <person name="Wilson R.J."/>
            <person name="Serrano M.G."/>
            <person name="Buck G."/>
            <person name="Lee V."/>
            <person name="Wang Y."/>
            <person name="Carvalho R."/>
            <person name="Voegtly L."/>
            <person name="Shi R."/>
            <person name="Duckworth R."/>
            <person name="Johnson A."/>
            <person name="Loviza R."/>
            <person name="Walstead R."/>
            <person name="Shah Z."/>
            <person name="Kiflezghi M."/>
            <person name="Wade K."/>
            <person name="Ball S.L."/>
            <person name="Bradley K.W."/>
            <person name="Asai D.J."/>
            <person name="Bowman C.A."/>
            <person name="Russell D.A."/>
            <person name="Pope W.H."/>
            <person name="Jacobs-Sera D."/>
            <person name="Hendrix R.W."/>
            <person name="Hatfull G.F."/>
        </authorList>
    </citation>
    <scope>NUCLEOTIDE SEQUENCE</scope>
</reference>
<evidence type="ECO:0000313" key="4">
    <source>
        <dbReference type="EMBL" id="JAT73924.1"/>
    </source>
</evidence>
<protein>
    <recommendedName>
        <fullName evidence="3">RRM domain-containing protein</fullName>
    </recommendedName>
</protein>
<dbReference type="SUPFAM" id="SSF54928">
    <property type="entry name" value="RNA-binding domain, RBD"/>
    <property type="match status" value="1"/>
</dbReference>
<organism evidence="4">
    <name type="scientific">Auxenochlorella protothecoides</name>
    <name type="common">Green microalga</name>
    <name type="synonym">Chlorella protothecoides</name>
    <dbReference type="NCBI Taxonomy" id="3075"/>
    <lineage>
        <taxon>Eukaryota</taxon>
        <taxon>Viridiplantae</taxon>
        <taxon>Chlorophyta</taxon>
        <taxon>core chlorophytes</taxon>
        <taxon>Trebouxiophyceae</taxon>
        <taxon>Chlorellales</taxon>
        <taxon>Chlorellaceae</taxon>
        <taxon>Auxenochlorella</taxon>
    </lineage>
</organism>
<dbReference type="EMBL" id="GDKF01004698">
    <property type="protein sequence ID" value="JAT73924.1"/>
    <property type="molecule type" value="Transcribed_RNA"/>
</dbReference>
<dbReference type="SMART" id="SM00360">
    <property type="entry name" value="RRM"/>
    <property type="match status" value="1"/>
</dbReference>
<feature type="region of interest" description="Disordered" evidence="2">
    <location>
        <begin position="322"/>
        <end position="410"/>
    </location>
</feature>
<feature type="domain" description="RRM" evidence="3">
    <location>
        <begin position="40"/>
        <end position="117"/>
    </location>
</feature>
<evidence type="ECO:0000256" key="2">
    <source>
        <dbReference type="SAM" id="MobiDB-lite"/>
    </source>
</evidence>
<feature type="compositionally biased region" description="Basic and acidic residues" evidence="2">
    <location>
        <begin position="233"/>
        <end position="245"/>
    </location>
</feature>
<dbReference type="InterPro" id="IPR000504">
    <property type="entry name" value="RRM_dom"/>
</dbReference>
<sequence length="410" mass="46212">MTDSEESRGGAETKPDSESPRERDVEMREAPPRSERTESYKVFVGGIPWQLDDYKLKDFFREFNPATATVMVDRVTAKSRGFGFVTFAEEDDMKAAIESLHSHEIEGRRISVTKAVPEAKTAPGTPAGALRNGGPLRNGEYRPRDDRRARQREGRPERSGLGPAGPSRTYDRGGYGRRSSAASGPGYDRGPDRGYGRSGERGYDRDYARPQDRSCPASGPYAPAYERPNYSVYDREPSRDGDARAPSRYNPAERGVAYEPRPMYEPRPVYNDRSIYEPRPVYDDRPVYEPRPYYARDYSAPVYDAPAYDAPAYDPVAYQPTAYQPAPYEPRGGVEAHAPRGAGAYEPRGGYRPREEEDLYEPRGRYESAPQEYSAEAYKASSEDRSSRGYGRERGHERPPRASGPYDRAR</sequence>
<evidence type="ECO:0000259" key="3">
    <source>
        <dbReference type="PROSITE" id="PS50102"/>
    </source>
</evidence>
<dbReference type="AlphaFoldDB" id="A0A1D2A427"/>
<accession>A0A1D2A427</accession>
<proteinExistence type="predicted"/>
<feature type="compositionally biased region" description="Basic and acidic residues" evidence="2">
    <location>
        <begin position="274"/>
        <end position="288"/>
    </location>
</feature>
<dbReference type="InterPro" id="IPR035979">
    <property type="entry name" value="RBD_domain_sf"/>
</dbReference>
<feature type="compositionally biased region" description="Basic and acidic residues" evidence="2">
    <location>
        <begin position="139"/>
        <end position="158"/>
    </location>
</feature>
<keyword evidence="1" id="KW-0694">RNA-binding</keyword>
<feature type="compositionally biased region" description="Basic and acidic residues" evidence="2">
    <location>
        <begin position="189"/>
        <end position="212"/>
    </location>
</feature>
<name>A0A1D2A427_AUXPR</name>
<dbReference type="PROSITE" id="PS50102">
    <property type="entry name" value="RRM"/>
    <property type="match status" value="1"/>
</dbReference>